<name>A0ABW7L9U0_9BURK</name>
<gene>
    <name evidence="1" type="ORF">ACGTRS_26020</name>
</gene>
<organism evidence="1 2">
    <name type="scientific">Burkholderia semiarida</name>
    <dbReference type="NCBI Taxonomy" id="2843303"/>
    <lineage>
        <taxon>Bacteria</taxon>
        <taxon>Pseudomonadati</taxon>
        <taxon>Pseudomonadota</taxon>
        <taxon>Betaproteobacteria</taxon>
        <taxon>Burkholderiales</taxon>
        <taxon>Burkholderiaceae</taxon>
        <taxon>Burkholderia</taxon>
        <taxon>Burkholderia cepacia complex</taxon>
    </lineage>
</organism>
<evidence type="ECO:0000313" key="1">
    <source>
        <dbReference type="EMBL" id="MFH5254695.1"/>
    </source>
</evidence>
<evidence type="ECO:0000313" key="2">
    <source>
        <dbReference type="Proteomes" id="UP001609186"/>
    </source>
</evidence>
<keyword evidence="2" id="KW-1185">Reference proteome</keyword>
<protein>
    <submittedName>
        <fullName evidence="1">Uncharacterized protein</fullName>
    </submittedName>
</protein>
<dbReference type="Proteomes" id="UP001609186">
    <property type="component" value="Unassembled WGS sequence"/>
</dbReference>
<comment type="caution">
    <text evidence="1">The sequence shown here is derived from an EMBL/GenBank/DDBJ whole genome shotgun (WGS) entry which is preliminary data.</text>
</comment>
<proteinExistence type="predicted"/>
<accession>A0ABW7L9U0</accession>
<sequence length="67" mass="7337">MTSEHDRLSYALANQVPAMGRGFRISTSYGDIEIGADDADKVAAVVRMVLERQLRSLTRAQVQQGGE</sequence>
<dbReference type="EMBL" id="JBIMPM010000039">
    <property type="protein sequence ID" value="MFH5254695.1"/>
    <property type="molecule type" value="Genomic_DNA"/>
</dbReference>
<dbReference type="RefSeq" id="WP_395130635.1">
    <property type="nucleotide sequence ID" value="NZ_JBIMPM010000039.1"/>
</dbReference>
<reference evidence="1 2" key="1">
    <citation type="submission" date="2024-10" db="EMBL/GenBank/DDBJ databases">
        <title>Burkholderia semiarida in Mexico.</title>
        <authorList>
            <person name="Estrada P."/>
        </authorList>
    </citation>
    <scope>NUCLEOTIDE SEQUENCE [LARGE SCALE GENOMIC DNA]</scope>
    <source>
        <strain evidence="1 2">CLM7-1</strain>
    </source>
</reference>